<sequence length="482" mass="52592">DYMMMVIYDGDLDAPVSWFLGNDQTNNWYGIRNQNGEEGFRCFTHDAEHIMKAAERTLGGVVNRTGPYIAGLYFQHSNPQWIHQRLMLVPEYRLRFADHAHKHLFNGGLLTADAAIGRFLARAQQIDMAIIAESARWGTSTLNKDTWQSAINNEVSNFFPSRSGVIISQLKNTRLWDGDVVAPLYPSVGALSFNQHGGSVHKGFSLTMSAPVGSSYIYYTLNGSDPREPLTGNAVGTQYAGPITLSKSVHVKARVLYGGTWSALNEAIFAIGPVVENLRITEIMYHPKYTGDPNDPNEEFIELKNIGPNTLNLNLVKFTEGIHFTFPDVELASGEHIVVVKEHTAFEAKYGTSVNTAEGQYTGSLANDGERIRLEDAIGRTILDFEYGDDWYPITDGGGFSLTMIDPSASAMYGSDEGMVAHWKFDDGSGGTAIDSVGTCDGILVGDTTWTAGRIGTALSFDGYGDYVAVDGGVDALAGNSF</sequence>
<accession>X0STB5</accession>
<dbReference type="AlphaFoldDB" id="X0STB5"/>
<proteinExistence type="predicted"/>
<feature type="non-terminal residue" evidence="2">
    <location>
        <position position="482"/>
    </location>
</feature>
<comment type="caution">
    <text evidence="2">The sequence shown here is derived from an EMBL/GenBank/DDBJ whole genome shotgun (WGS) entry which is preliminary data.</text>
</comment>
<reference evidence="2" key="1">
    <citation type="journal article" date="2014" name="Front. Microbiol.">
        <title>High frequency of phylogenetically diverse reductive dehalogenase-homologous genes in deep subseafloor sedimentary metagenomes.</title>
        <authorList>
            <person name="Kawai M."/>
            <person name="Futagami T."/>
            <person name="Toyoda A."/>
            <person name="Takaki Y."/>
            <person name="Nishi S."/>
            <person name="Hori S."/>
            <person name="Arai W."/>
            <person name="Tsubouchi T."/>
            <person name="Morono Y."/>
            <person name="Uchiyama I."/>
            <person name="Ito T."/>
            <person name="Fujiyama A."/>
            <person name="Inagaki F."/>
            <person name="Takami H."/>
        </authorList>
    </citation>
    <scope>NUCLEOTIDE SEQUENCE</scope>
    <source>
        <strain evidence="2">Expedition CK06-06</strain>
    </source>
</reference>
<dbReference type="EMBL" id="BARS01003153">
    <property type="protein sequence ID" value="GAF78396.1"/>
    <property type="molecule type" value="Genomic_DNA"/>
</dbReference>
<gene>
    <name evidence="2" type="ORF">S01H1_06077</name>
</gene>
<dbReference type="InterPro" id="IPR001322">
    <property type="entry name" value="Lamin_tail_dom"/>
</dbReference>
<feature type="domain" description="LTD" evidence="1">
    <location>
        <begin position="276"/>
        <end position="388"/>
    </location>
</feature>
<dbReference type="InterPro" id="IPR036415">
    <property type="entry name" value="Lamin_tail_dom_sf"/>
</dbReference>
<evidence type="ECO:0000259" key="1">
    <source>
        <dbReference type="Pfam" id="PF00932"/>
    </source>
</evidence>
<organism evidence="2">
    <name type="scientific">marine sediment metagenome</name>
    <dbReference type="NCBI Taxonomy" id="412755"/>
    <lineage>
        <taxon>unclassified sequences</taxon>
        <taxon>metagenomes</taxon>
        <taxon>ecological metagenomes</taxon>
    </lineage>
</organism>
<dbReference type="Gene3D" id="2.60.120.200">
    <property type="match status" value="1"/>
</dbReference>
<feature type="non-terminal residue" evidence="2">
    <location>
        <position position="1"/>
    </location>
</feature>
<dbReference type="Pfam" id="PF13287">
    <property type="entry name" value="Fn3_assoc"/>
    <property type="match status" value="1"/>
</dbReference>
<dbReference type="Pfam" id="PF00932">
    <property type="entry name" value="LTD"/>
    <property type="match status" value="1"/>
</dbReference>
<protein>
    <recommendedName>
        <fullName evidence="1">LTD domain-containing protein</fullName>
    </recommendedName>
</protein>
<evidence type="ECO:0000313" key="2">
    <source>
        <dbReference type="EMBL" id="GAF78396.1"/>
    </source>
</evidence>
<name>X0STB5_9ZZZZ</name>
<dbReference type="InterPro" id="IPR013320">
    <property type="entry name" value="ConA-like_dom_sf"/>
</dbReference>
<dbReference type="SUPFAM" id="SSF74853">
    <property type="entry name" value="Lamin A/C globular tail domain"/>
    <property type="match status" value="1"/>
</dbReference>
<dbReference type="SUPFAM" id="SSF49899">
    <property type="entry name" value="Concanavalin A-like lectins/glucanases"/>
    <property type="match status" value="1"/>
</dbReference>
<dbReference type="InterPro" id="IPR026876">
    <property type="entry name" value="Fn3_assoc_repeat"/>
</dbReference>